<reference evidence="11 12" key="1">
    <citation type="journal article" date="2016" name="Nat. Commun.">
        <title>Thousands of microbial genomes shed light on interconnected biogeochemical processes in an aquifer system.</title>
        <authorList>
            <person name="Anantharaman K."/>
            <person name="Brown C.T."/>
            <person name="Hug L.A."/>
            <person name="Sharon I."/>
            <person name="Castelle C.J."/>
            <person name="Probst A.J."/>
            <person name="Thomas B.C."/>
            <person name="Singh A."/>
            <person name="Wilkins M.J."/>
            <person name="Karaoz U."/>
            <person name="Brodie E.L."/>
            <person name="Williams K.H."/>
            <person name="Hubbard S.S."/>
            <person name="Banfield J.F."/>
        </authorList>
    </citation>
    <scope>NUCLEOTIDE SEQUENCE [LARGE SCALE GENOMIC DNA]</scope>
</reference>
<dbReference type="PIRSF" id="PIRSF006615">
    <property type="entry name" value="Zn_crbxpep_Taq"/>
    <property type="match status" value="1"/>
</dbReference>
<evidence type="ECO:0000256" key="8">
    <source>
        <dbReference type="PIRNR" id="PIRNR006615"/>
    </source>
</evidence>
<dbReference type="Gene3D" id="1.10.1370.30">
    <property type="match status" value="1"/>
</dbReference>
<comment type="function">
    <text evidence="8">Broad specificity carboxypetidase that releases amino acids sequentially from the C-terminus, including neutral, aromatic, polar and basic residues.</text>
</comment>
<keyword evidence="1 8" id="KW-0121">Carboxypeptidase</keyword>
<keyword evidence="5 8" id="KW-0482">Metalloprotease</keyword>
<comment type="caution">
    <text evidence="11">The sequence shown here is derived from an EMBL/GenBank/DDBJ whole genome shotgun (WGS) entry which is preliminary data.</text>
</comment>
<protein>
    <recommendedName>
        <fullName evidence="8">Metal-dependent carboxypeptidase</fullName>
        <ecNumber evidence="8">3.4.17.19</ecNumber>
    </recommendedName>
</protein>
<dbReference type="GO" id="GO:0006508">
    <property type="term" value="P:proteolysis"/>
    <property type="evidence" value="ECO:0007669"/>
    <property type="project" value="UniProtKB-UniRule"/>
</dbReference>
<dbReference type="PRINTS" id="PR00998">
    <property type="entry name" value="CRBOXYPTASET"/>
</dbReference>
<evidence type="ECO:0000256" key="3">
    <source>
        <dbReference type="ARBA" id="ARBA00022723"/>
    </source>
</evidence>
<dbReference type="GO" id="GO:0008270">
    <property type="term" value="F:zinc ion binding"/>
    <property type="evidence" value="ECO:0007669"/>
    <property type="project" value="UniProtKB-ARBA"/>
</dbReference>
<accession>A0A1F8CH50</accession>
<dbReference type="GO" id="GO:0004181">
    <property type="term" value="F:metallocarboxypeptidase activity"/>
    <property type="evidence" value="ECO:0007669"/>
    <property type="project" value="UniProtKB-UniRule"/>
</dbReference>
<evidence type="ECO:0000313" key="12">
    <source>
        <dbReference type="Proteomes" id="UP000177855"/>
    </source>
</evidence>
<dbReference type="EMBL" id="MGHS01000053">
    <property type="protein sequence ID" value="OGM75534.1"/>
    <property type="molecule type" value="Genomic_DNA"/>
</dbReference>
<evidence type="ECO:0000256" key="4">
    <source>
        <dbReference type="ARBA" id="ARBA00022801"/>
    </source>
</evidence>
<evidence type="ECO:0000256" key="2">
    <source>
        <dbReference type="ARBA" id="ARBA00022670"/>
    </source>
</evidence>
<name>A0A1F8CH50_9BACT</name>
<proteinExistence type="inferred from homology"/>
<evidence type="ECO:0000313" key="11">
    <source>
        <dbReference type="EMBL" id="OGM75534.1"/>
    </source>
</evidence>
<feature type="binding site" evidence="9">
    <location>
        <position position="301"/>
    </location>
    <ligand>
        <name>Zn(2+)</name>
        <dbReference type="ChEBI" id="CHEBI:29105"/>
        <note>catalytic</note>
    </ligand>
</feature>
<sequence length="508" mass="58229">MRVNDKTVKKLVEKYKEISTLGKIEAVLGWDLNVNLPPKGSEERAQQVAYMAKLISEKWLDPEFKAQLAKANVPAAAYALTGEEGAIVRNLNWGAKYYHRVPKEIIIEFAETSSRAFSAWQEAKKANKFSLFAPHLKKIVRLNQLIAEHMGYKDNPYDALLDLFEPGLTAKKVGKIFKTIQPALTKILAKIKKSPKYKEDSNVVDANVAYSADDQRQLCLFVLKKMGYDLGAGRMDISTHPFTTTLGNFDVRITNRYKPNDFRDSLMIGMHETGHALYEQGVKEEYASTPLAGGVSLGIHESQSRFWENQVGRSWEFIKFLTPILHAFYPDQLSGIPVEEIFRLFNNVRPSLIRTEADEITYNLHIALRFELENKLMNNKIKVDDLPKVWKKKMKEYLGITPKEDADGVLQDVHWSHGPMGYFPTYTLGNLYAAQFTNKMKKELQLNELVEKGEWGTILSWLRTNIHQYGSLYWPEELVKKVTGEALNPKYFLNYIKDKYSKIYGVKP</sequence>
<comment type="similarity">
    <text evidence="7 8">Belongs to the peptidase M32 family.</text>
</comment>
<dbReference type="FunFam" id="1.10.1370.30:FF:000003">
    <property type="entry name" value="Thermostable carboxypeptidase 1"/>
    <property type="match status" value="1"/>
</dbReference>
<dbReference type="PANTHER" id="PTHR34217:SF1">
    <property type="entry name" value="CARBOXYPEPTIDASE 1"/>
    <property type="match status" value="1"/>
</dbReference>
<dbReference type="PANTHER" id="PTHR34217">
    <property type="entry name" value="METAL-DEPENDENT CARBOXYPEPTIDASE"/>
    <property type="match status" value="1"/>
</dbReference>
<feature type="binding site" evidence="9">
    <location>
        <position position="271"/>
    </location>
    <ligand>
        <name>Zn(2+)</name>
        <dbReference type="ChEBI" id="CHEBI:29105"/>
        <note>catalytic</note>
    </ligand>
</feature>
<feature type="active site" description="Proton donor/acceptor" evidence="10">
    <location>
        <position position="272"/>
    </location>
</feature>
<dbReference type="AlphaFoldDB" id="A0A1F8CH50"/>
<keyword evidence="2 8" id="KW-0645">Protease</keyword>
<dbReference type="Pfam" id="PF02074">
    <property type="entry name" value="Peptidase_M32"/>
    <property type="match status" value="1"/>
</dbReference>
<feature type="binding site" evidence="9">
    <location>
        <position position="275"/>
    </location>
    <ligand>
        <name>Zn(2+)</name>
        <dbReference type="ChEBI" id="CHEBI:29105"/>
        <note>catalytic</note>
    </ligand>
</feature>
<keyword evidence="3 8" id="KW-0479">Metal-binding</keyword>
<comment type="cofactor">
    <cofactor evidence="9">
        <name>Zn(2+)</name>
        <dbReference type="ChEBI" id="CHEBI:29105"/>
    </cofactor>
    <text evidence="9">Binds 1 zinc ion per subunit.</text>
</comment>
<dbReference type="EC" id="3.4.17.19" evidence="8"/>
<dbReference type="CDD" id="cd06460">
    <property type="entry name" value="M32_Taq"/>
    <property type="match status" value="1"/>
</dbReference>
<evidence type="ECO:0000256" key="9">
    <source>
        <dbReference type="PIRSR" id="PIRSR006615-1"/>
    </source>
</evidence>
<dbReference type="InterPro" id="IPR001333">
    <property type="entry name" value="Peptidase_M32_Taq"/>
</dbReference>
<evidence type="ECO:0000256" key="7">
    <source>
        <dbReference type="ARBA" id="ARBA00061580"/>
    </source>
</evidence>
<keyword evidence="4 8" id="KW-0378">Hydrolase</keyword>
<evidence type="ECO:0000256" key="1">
    <source>
        <dbReference type="ARBA" id="ARBA00022645"/>
    </source>
</evidence>
<evidence type="ECO:0000256" key="10">
    <source>
        <dbReference type="PIRSR" id="PIRSR006615-2"/>
    </source>
</evidence>
<dbReference type="STRING" id="1802532.A2210_00350"/>
<evidence type="ECO:0000256" key="5">
    <source>
        <dbReference type="ARBA" id="ARBA00023049"/>
    </source>
</evidence>
<dbReference type="PROSITE" id="PS52034">
    <property type="entry name" value="PEPTIDASE_M32"/>
    <property type="match status" value="1"/>
</dbReference>
<gene>
    <name evidence="11" type="ORF">A2210_00350</name>
</gene>
<evidence type="ECO:0000256" key="6">
    <source>
        <dbReference type="ARBA" id="ARBA00052755"/>
    </source>
</evidence>
<dbReference type="Proteomes" id="UP000177855">
    <property type="component" value="Unassembled WGS sequence"/>
</dbReference>
<dbReference type="SUPFAM" id="SSF55486">
    <property type="entry name" value="Metalloproteases ('zincins'), catalytic domain"/>
    <property type="match status" value="1"/>
</dbReference>
<comment type="catalytic activity">
    <reaction evidence="6 8">
        <text>Release of a C-terminal amino acid with broad specificity, except for -Pro.</text>
        <dbReference type="EC" id="3.4.17.19"/>
    </reaction>
</comment>
<organism evidence="11 12">
    <name type="scientific">Candidatus Woesebacteria bacterium RIFOXYA1_FULL_40_18</name>
    <dbReference type="NCBI Taxonomy" id="1802532"/>
    <lineage>
        <taxon>Bacteria</taxon>
        <taxon>Candidatus Woeseibacteriota</taxon>
    </lineage>
</organism>
<keyword evidence="9" id="KW-0862">Zinc</keyword>